<sequence length="103" mass="12378">MIRKYPKTNLFIIDDELWKWAKYKASLKGFNSVSEYLFDLVKFEKDGQVYEGEVYEERWEDSLHLVIGEPQTQERAGLFIRFDSILRPLIGKRIKFTIRQNDE</sequence>
<accession>X0Y1Q3</accession>
<dbReference type="AlphaFoldDB" id="X0Y1Q3"/>
<dbReference type="EMBL" id="BARS01041032">
    <property type="protein sequence ID" value="GAG41287.1"/>
    <property type="molecule type" value="Genomic_DNA"/>
</dbReference>
<protein>
    <submittedName>
        <fullName evidence="1">Uncharacterized protein</fullName>
    </submittedName>
</protein>
<name>X0Y1Q3_9ZZZZ</name>
<comment type="caution">
    <text evidence="1">The sequence shown here is derived from an EMBL/GenBank/DDBJ whole genome shotgun (WGS) entry which is preliminary data.</text>
</comment>
<gene>
    <name evidence="1" type="ORF">S01H1_62467</name>
</gene>
<organism evidence="1">
    <name type="scientific">marine sediment metagenome</name>
    <dbReference type="NCBI Taxonomy" id="412755"/>
    <lineage>
        <taxon>unclassified sequences</taxon>
        <taxon>metagenomes</taxon>
        <taxon>ecological metagenomes</taxon>
    </lineage>
</organism>
<proteinExistence type="predicted"/>
<reference evidence="1" key="1">
    <citation type="journal article" date="2014" name="Front. Microbiol.">
        <title>High frequency of phylogenetically diverse reductive dehalogenase-homologous genes in deep subseafloor sedimentary metagenomes.</title>
        <authorList>
            <person name="Kawai M."/>
            <person name="Futagami T."/>
            <person name="Toyoda A."/>
            <person name="Takaki Y."/>
            <person name="Nishi S."/>
            <person name="Hori S."/>
            <person name="Arai W."/>
            <person name="Tsubouchi T."/>
            <person name="Morono Y."/>
            <person name="Uchiyama I."/>
            <person name="Ito T."/>
            <person name="Fujiyama A."/>
            <person name="Inagaki F."/>
            <person name="Takami H."/>
        </authorList>
    </citation>
    <scope>NUCLEOTIDE SEQUENCE</scope>
    <source>
        <strain evidence="1">Expedition CK06-06</strain>
    </source>
</reference>
<evidence type="ECO:0000313" key="1">
    <source>
        <dbReference type="EMBL" id="GAG41287.1"/>
    </source>
</evidence>